<dbReference type="RefSeq" id="WP_110553426.1">
    <property type="nucleotide sequence ID" value="NZ_JACIBU010000001.1"/>
</dbReference>
<name>A0A323V5I1_9ACTN</name>
<dbReference type="InterPro" id="IPR035965">
    <property type="entry name" value="PAS-like_dom_sf"/>
</dbReference>
<dbReference type="InterPro" id="IPR011006">
    <property type="entry name" value="CheY-like_superfamily"/>
</dbReference>
<feature type="domain" description="PAC" evidence="2">
    <location>
        <begin position="104"/>
        <end position="156"/>
    </location>
</feature>
<evidence type="ECO:0008006" key="8">
    <source>
        <dbReference type="Google" id="ProtNLM"/>
    </source>
</evidence>
<dbReference type="InterPro" id="IPR013655">
    <property type="entry name" value="PAS_fold_3"/>
</dbReference>
<evidence type="ECO:0000313" key="6">
    <source>
        <dbReference type="Proteomes" id="UP000247602"/>
    </source>
</evidence>
<keyword evidence="6" id="KW-1185">Reference proteome</keyword>
<feature type="region of interest" description="Disordered" evidence="1">
    <location>
        <begin position="1"/>
        <end position="43"/>
    </location>
</feature>
<dbReference type="EMBL" id="QKNV01000226">
    <property type="protein sequence ID" value="PZA20079.1"/>
    <property type="molecule type" value="Genomic_DNA"/>
</dbReference>
<comment type="caution">
    <text evidence="5">The sequence shown here is derived from an EMBL/GenBank/DDBJ whole genome shotgun (WGS) entry which is preliminary data.</text>
</comment>
<dbReference type="InterPro" id="IPR036388">
    <property type="entry name" value="WH-like_DNA-bd_sf"/>
</dbReference>
<accession>A0A323V5I1</accession>
<evidence type="ECO:0000259" key="2">
    <source>
        <dbReference type="PROSITE" id="PS50113"/>
    </source>
</evidence>
<evidence type="ECO:0000313" key="7">
    <source>
        <dbReference type="Proteomes" id="UP000580718"/>
    </source>
</evidence>
<reference evidence="4 7" key="2">
    <citation type="submission" date="2020-08" db="EMBL/GenBank/DDBJ databases">
        <title>Sequencing the genomes of 1000 actinobacteria strains.</title>
        <authorList>
            <person name="Klenk H.-P."/>
        </authorList>
    </citation>
    <scope>NUCLEOTIDE SEQUENCE [LARGE SCALE GENOMIC DNA]</scope>
    <source>
        <strain evidence="4 7">DSM 16678</strain>
    </source>
</reference>
<feature type="domain" description="ANTAR" evidence="3">
    <location>
        <begin position="157"/>
        <end position="218"/>
    </location>
</feature>
<dbReference type="Gene3D" id="3.30.450.20">
    <property type="entry name" value="PAS domain"/>
    <property type="match status" value="1"/>
</dbReference>
<dbReference type="Proteomes" id="UP000247602">
    <property type="component" value="Unassembled WGS sequence"/>
</dbReference>
<evidence type="ECO:0000313" key="5">
    <source>
        <dbReference type="EMBL" id="PZA20079.1"/>
    </source>
</evidence>
<dbReference type="Gene3D" id="2.10.70.100">
    <property type="match status" value="1"/>
</dbReference>
<dbReference type="InterPro" id="IPR000700">
    <property type="entry name" value="PAS-assoc_C"/>
</dbReference>
<dbReference type="InterPro" id="IPR000014">
    <property type="entry name" value="PAS"/>
</dbReference>
<dbReference type="OrthoDB" id="3787288at2"/>
<dbReference type="Pfam" id="PF03861">
    <property type="entry name" value="ANTAR"/>
    <property type="match status" value="1"/>
</dbReference>
<evidence type="ECO:0000313" key="4">
    <source>
        <dbReference type="EMBL" id="MBB3676833.1"/>
    </source>
</evidence>
<dbReference type="PROSITE" id="PS50113">
    <property type="entry name" value="PAC"/>
    <property type="match status" value="1"/>
</dbReference>
<dbReference type="InterPro" id="IPR005561">
    <property type="entry name" value="ANTAR"/>
</dbReference>
<organism evidence="5 6">
    <name type="scientific">Modestobacter versicolor</name>
    <dbReference type="NCBI Taxonomy" id="429133"/>
    <lineage>
        <taxon>Bacteria</taxon>
        <taxon>Bacillati</taxon>
        <taxon>Actinomycetota</taxon>
        <taxon>Actinomycetes</taxon>
        <taxon>Geodermatophilales</taxon>
        <taxon>Geodermatophilaceae</taxon>
        <taxon>Modestobacter</taxon>
    </lineage>
</organism>
<reference evidence="5 6" key="1">
    <citation type="submission" date="2018-06" db="EMBL/GenBank/DDBJ databases">
        <title>Draft genome sequence of Modestobacter versicolor CP153-2.</title>
        <authorList>
            <person name="Gundlapally S.R."/>
        </authorList>
    </citation>
    <scope>NUCLEOTIDE SEQUENCE [LARGE SCALE GENOMIC DNA]</scope>
    <source>
        <strain evidence="5 6">CP153-2</strain>
    </source>
</reference>
<dbReference type="SUPFAM" id="SSF55785">
    <property type="entry name" value="PYP-like sensor domain (PAS domain)"/>
    <property type="match status" value="1"/>
</dbReference>
<sequence>MSSTSALPRQSEAHSRPHAPGRPSRPAPSTGPAPSVPRTQLAGRFRGDLTTDQWWWSPELFELHGVPAGSVQPTVGLLLSHAHSADRPGLQAALRAAGTAGVPFAREYRVLRMDGRQRTVLLVCEPETDPAGAVTALSGLVVDVTGTRDTPPADEQVHRLETEVEQLRSAMASRAAIEQAKGILMLLMGCGDQVAFDLLAHISSHTHRKVRDVAVAIIDSASGHNPLPDDVRDILHDACPPGRAPA</sequence>
<dbReference type="CDD" id="cd00130">
    <property type="entry name" value="PAS"/>
    <property type="match status" value="1"/>
</dbReference>
<proteinExistence type="predicted"/>
<protein>
    <recommendedName>
        <fullName evidence="8">ANTAR domain-containing protein</fullName>
    </recommendedName>
</protein>
<dbReference type="Proteomes" id="UP000580718">
    <property type="component" value="Unassembled WGS sequence"/>
</dbReference>
<dbReference type="AlphaFoldDB" id="A0A323V5I1"/>
<dbReference type="SMART" id="SM01012">
    <property type="entry name" value="ANTAR"/>
    <property type="match status" value="1"/>
</dbReference>
<dbReference type="EMBL" id="JACIBU010000001">
    <property type="protein sequence ID" value="MBB3676833.1"/>
    <property type="molecule type" value="Genomic_DNA"/>
</dbReference>
<feature type="compositionally biased region" description="Pro residues" evidence="1">
    <location>
        <begin position="23"/>
        <end position="35"/>
    </location>
</feature>
<gene>
    <name evidence="5" type="ORF">DMO24_17350</name>
    <name evidence="4" type="ORF">FHX36_002568</name>
</gene>
<dbReference type="SUPFAM" id="SSF52172">
    <property type="entry name" value="CheY-like"/>
    <property type="match status" value="1"/>
</dbReference>
<dbReference type="Gene3D" id="1.10.10.10">
    <property type="entry name" value="Winged helix-like DNA-binding domain superfamily/Winged helix DNA-binding domain"/>
    <property type="match status" value="1"/>
</dbReference>
<evidence type="ECO:0000256" key="1">
    <source>
        <dbReference type="SAM" id="MobiDB-lite"/>
    </source>
</evidence>
<dbReference type="PROSITE" id="PS50921">
    <property type="entry name" value="ANTAR"/>
    <property type="match status" value="1"/>
</dbReference>
<dbReference type="Pfam" id="PF08447">
    <property type="entry name" value="PAS_3"/>
    <property type="match status" value="1"/>
</dbReference>
<evidence type="ECO:0000259" key="3">
    <source>
        <dbReference type="PROSITE" id="PS50921"/>
    </source>
</evidence>
<dbReference type="GO" id="GO:0003723">
    <property type="term" value="F:RNA binding"/>
    <property type="evidence" value="ECO:0007669"/>
    <property type="project" value="InterPro"/>
</dbReference>